<reference evidence="3" key="1">
    <citation type="submission" date="2022-04" db="EMBL/GenBank/DDBJ databases">
        <title>Roseomonas acroporae sp. nov., isolated from coral Acropora digitifera.</title>
        <authorList>
            <person name="Sun H."/>
        </authorList>
    </citation>
    <scope>NUCLEOTIDE SEQUENCE</scope>
    <source>
        <strain evidence="3">NAR14</strain>
    </source>
</reference>
<organism evidence="3 4">
    <name type="scientific">Roseomonas acroporae</name>
    <dbReference type="NCBI Taxonomy" id="2937791"/>
    <lineage>
        <taxon>Bacteria</taxon>
        <taxon>Pseudomonadati</taxon>
        <taxon>Pseudomonadota</taxon>
        <taxon>Alphaproteobacteria</taxon>
        <taxon>Acetobacterales</taxon>
        <taxon>Roseomonadaceae</taxon>
        <taxon>Roseomonas</taxon>
    </lineage>
</organism>
<dbReference type="InterPro" id="IPR029471">
    <property type="entry name" value="HNH_5"/>
</dbReference>
<keyword evidence="3" id="KW-0378">Hydrolase</keyword>
<dbReference type="EMBL" id="JALPRX010000022">
    <property type="protein sequence ID" value="MCK8783917.1"/>
    <property type="molecule type" value="Genomic_DNA"/>
</dbReference>
<evidence type="ECO:0000259" key="2">
    <source>
        <dbReference type="Pfam" id="PF14279"/>
    </source>
</evidence>
<dbReference type="GO" id="GO:0004519">
    <property type="term" value="F:endonuclease activity"/>
    <property type="evidence" value="ECO:0007669"/>
    <property type="project" value="UniProtKB-KW"/>
</dbReference>
<feature type="region of interest" description="Disordered" evidence="1">
    <location>
        <begin position="288"/>
        <end position="307"/>
    </location>
</feature>
<proteinExistence type="predicted"/>
<dbReference type="Proteomes" id="UP001139516">
    <property type="component" value="Unassembled WGS sequence"/>
</dbReference>
<evidence type="ECO:0000313" key="4">
    <source>
        <dbReference type="Proteomes" id="UP001139516"/>
    </source>
</evidence>
<feature type="compositionally biased region" description="Low complexity" evidence="1">
    <location>
        <begin position="298"/>
        <end position="307"/>
    </location>
</feature>
<keyword evidence="3" id="KW-0255">Endonuclease</keyword>
<name>A0A9X1Y890_9PROT</name>
<dbReference type="AlphaFoldDB" id="A0A9X1Y890"/>
<evidence type="ECO:0000313" key="3">
    <source>
        <dbReference type="EMBL" id="MCK8783917.1"/>
    </source>
</evidence>
<keyword evidence="3" id="KW-0540">Nuclease</keyword>
<protein>
    <submittedName>
        <fullName evidence="3">HNH endonuclease</fullName>
    </submittedName>
</protein>
<evidence type="ECO:0000256" key="1">
    <source>
        <dbReference type="SAM" id="MobiDB-lite"/>
    </source>
</evidence>
<sequence length="307" mass="33574">MCDEAFPNKSNTPADMMAKRIFPAVFKCIYCGSKSAKLSAEHILPESLGGKWELPKSSCDKCSKITSKFEMDCARALFGPTRVKLKIPRKNGKKLPKTLSVSFSKLEFNQGRKIAQENLVFEEMDVDPAPAFFVLPLFWRPGIFTPIGLSGRLEEFGMRVFNIHLGDLPEGKSNIYSEVAINIISFARLIAKIAHGFAIAVLGLDGLVPFLSKAIIVSDTAVLNFFVGADQRMIMPINSRHEISFEAVKAFVGELLVVRVRLFSAFGTPVYQVVVGSLTEQGAIRLQLPSPPAPPASAAPSGAPCRR</sequence>
<feature type="domain" description="HNH endonuclease 5" evidence="2">
    <location>
        <begin position="28"/>
        <end position="64"/>
    </location>
</feature>
<accession>A0A9X1Y890</accession>
<gene>
    <name evidence="3" type="ORF">M0638_05920</name>
</gene>
<dbReference type="Pfam" id="PF14279">
    <property type="entry name" value="HNH_5"/>
    <property type="match status" value="1"/>
</dbReference>
<keyword evidence="4" id="KW-1185">Reference proteome</keyword>
<comment type="caution">
    <text evidence="3">The sequence shown here is derived from an EMBL/GenBank/DDBJ whole genome shotgun (WGS) entry which is preliminary data.</text>
</comment>
<dbReference type="RefSeq" id="WP_248666042.1">
    <property type="nucleotide sequence ID" value="NZ_JALPRX010000022.1"/>
</dbReference>